<feature type="compositionally biased region" description="Basic residues" evidence="4">
    <location>
        <begin position="144"/>
        <end position="155"/>
    </location>
</feature>
<dbReference type="InterPro" id="IPR002577">
    <property type="entry name" value="HTH_HxlR"/>
</dbReference>
<dbReference type="PANTHER" id="PTHR33204:SF29">
    <property type="entry name" value="TRANSCRIPTIONAL REGULATOR"/>
    <property type="match status" value="1"/>
</dbReference>
<dbReference type="AlphaFoldDB" id="A0A1H4MGJ3"/>
<dbReference type="OrthoDB" id="8231503at2"/>
<sequence>MTYQRKKPPLDPCPVETVVAMISGKWKVRVLYLLSRQDLAFSEIKAATGAVSQQVLSSLLRELETDALIARAGAAALRVSRYRLTPKGHALVRLLAPVAAWGTDLLSEQGLTWQPPPTVQGQRRAGAGLCNSPSFRRKPEPIRRGRRKAHLGRRRPIPDGGYGPRAQGRGDGLGNPPHPPYLA</sequence>
<gene>
    <name evidence="6" type="ORF">SAMN05444171_0001</name>
</gene>
<dbReference type="InterPro" id="IPR036388">
    <property type="entry name" value="WH-like_DNA-bd_sf"/>
</dbReference>
<dbReference type="Gene3D" id="1.10.10.10">
    <property type="entry name" value="Winged helix-like DNA-binding domain superfamily/Winged helix DNA-binding domain"/>
    <property type="match status" value="1"/>
</dbReference>
<evidence type="ECO:0000313" key="7">
    <source>
        <dbReference type="Proteomes" id="UP000183208"/>
    </source>
</evidence>
<name>A0A1H4MGJ3_9BRAD</name>
<dbReference type="RefSeq" id="WP_074813979.1">
    <property type="nucleotide sequence ID" value="NZ_FNTI01000001.1"/>
</dbReference>
<evidence type="ECO:0000256" key="4">
    <source>
        <dbReference type="SAM" id="MobiDB-lite"/>
    </source>
</evidence>
<dbReference type="Pfam" id="PF01638">
    <property type="entry name" value="HxlR"/>
    <property type="match status" value="1"/>
</dbReference>
<proteinExistence type="predicted"/>
<evidence type="ECO:0000256" key="2">
    <source>
        <dbReference type="ARBA" id="ARBA00023125"/>
    </source>
</evidence>
<keyword evidence="2" id="KW-0238">DNA-binding</keyword>
<evidence type="ECO:0000313" key="6">
    <source>
        <dbReference type="EMBL" id="SEB82043.1"/>
    </source>
</evidence>
<accession>A0A1H4MGJ3</accession>
<feature type="region of interest" description="Disordered" evidence="4">
    <location>
        <begin position="112"/>
        <end position="183"/>
    </location>
</feature>
<feature type="domain" description="HTH hxlR-type" evidence="5">
    <location>
        <begin position="13"/>
        <end position="110"/>
    </location>
</feature>
<dbReference type="PROSITE" id="PS51118">
    <property type="entry name" value="HTH_HXLR"/>
    <property type="match status" value="1"/>
</dbReference>
<dbReference type="Proteomes" id="UP000183208">
    <property type="component" value="Unassembled WGS sequence"/>
</dbReference>
<evidence type="ECO:0000256" key="3">
    <source>
        <dbReference type="ARBA" id="ARBA00023163"/>
    </source>
</evidence>
<reference evidence="6 7" key="1">
    <citation type="submission" date="2016-10" db="EMBL/GenBank/DDBJ databases">
        <authorList>
            <person name="de Groot N.N."/>
        </authorList>
    </citation>
    <scope>NUCLEOTIDE SEQUENCE [LARGE SCALE GENOMIC DNA]</scope>
    <source>
        <strain evidence="6 7">GAS522</strain>
    </source>
</reference>
<organism evidence="6 7">
    <name type="scientific">Bradyrhizobium lablabi</name>
    <dbReference type="NCBI Taxonomy" id="722472"/>
    <lineage>
        <taxon>Bacteria</taxon>
        <taxon>Pseudomonadati</taxon>
        <taxon>Pseudomonadota</taxon>
        <taxon>Alphaproteobacteria</taxon>
        <taxon>Hyphomicrobiales</taxon>
        <taxon>Nitrobacteraceae</taxon>
        <taxon>Bradyrhizobium</taxon>
    </lineage>
</organism>
<evidence type="ECO:0000259" key="5">
    <source>
        <dbReference type="PROSITE" id="PS51118"/>
    </source>
</evidence>
<dbReference type="PANTHER" id="PTHR33204">
    <property type="entry name" value="TRANSCRIPTIONAL REGULATOR, MARR FAMILY"/>
    <property type="match status" value="1"/>
</dbReference>
<protein>
    <submittedName>
        <fullName evidence="6">Transcriptional regulator, HxlR family</fullName>
    </submittedName>
</protein>
<dbReference type="GO" id="GO:0003677">
    <property type="term" value="F:DNA binding"/>
    <property type="evidence" value="ECO:0007669"/>
    <property type="project" value="UniProtKB-KW"/>
</dbReference>
<evidence type="ECO:0000256" key="1">
    <source>
        <dbReference type="ARBA" id="ARBA00023015"/>
    </source>
</evidence>
<dbReference type="InterPro" id="IPR036390">
    <property type="entry name" value="WH_DNA-bd_sf"/>
</dbReference>
<dbReference type="EMBL" id="FNTI01000001">
    <property type="protein sequence ID" value="SEB82043.1"/>
    <property type="molecule type" value="Genomic_DNA"/>
</dbReference>
<keyword evidence="1" id="KW-0805">Transcription regulation</keyword>
<dbReference type="SUPFAM" id="SSF46785">
    <property type="entry name" value="Winged helix' DNA-binding domain"/>
    <property type="match status" value="1"/>
</dbReference>
<keyword evidence="3" id="KW-0804">Transcription</keyword>